<gene>
    <name evidence="1" type="ORF">SARC_18064</name>
</gene>
<sequence length="124" mass="13931">RLTMERLRECGFLTTDPINDATKTKHVHDVITQEIADIIGSSPDPNSEILEVTKMDSDPNFSLSRAVCPSDSISLGVKVAESNNVFNSLLDMDARETKEDTRLRLDRSRRAFHLRMMYMSVGGT</sequence>
<evidence type="ECO:0000313" key="2">
    <source>
        <dbReference type="Proteomes" id="UP000054560"/>
    </source>
</evidence>
<organism evidence="1 2">
    <name type="scientific">Sphaeroforma arctica JP610</name>
    <dbReference type="NCBI Taxonomy" id="667725"/>
    <lineage>
        <taxon>Eukaryota</taxon>
        <taxon>Ichthyosporea</taxon>
        <taxon>Ichthyophonida</taxon>
        <taxon>Sphaeroforma</taxon>
    </lineage>
</organism>
<reference evidence="1 2" key="1">
    <citation type="submission" date="2011-02" db="EMBL/GenBank/DDBJ databases">
        <title>The Genome Sequence of Sphaeroforma arctica JP610.</title>
        <authorList>
            <consortium name="The Broad Institute Genome Sequencing Platform"/>
            <person name="Russ C."/>
            <person name="Cuomo C."/>
            <person name="Young S.K."/>
            <person name="Zeng Q."/>
            <person name="Gargeya S."/>
            <person name="Alvarado L."/>
            <person name="Berlin A."/>
            <person name="Chapman S.B."/>
            <person name="Chen Z."/>
            <person name="Freedman E."/>
            <person name="Gellesch M."/>
            <person name="Goldberg J."/>
            <person name="Griggs A."/>
            <person name="Gujja S."/>
            <person name="Heilman E."/>
            <person name="Heiman D."/>
            <person name="Howarth C."/>
            <person name="Mehta T."/>
            <person name="Neiman D."/>
            <person name="Pearson M."/>
            <person name="Roberts A."/>
            <person name="Saif S."/>
            <person name="Shea T."/>
            <person name="Shenoy N."/>
            <person name="Sisk P."/>
            <person name="Stolte C."/>
            <person name="Sykes S."/>
            <person name="White J."/>
            <person name="Yandava C."/>
            <person name="Burger G."/>
            <person name="Gray M.W."/>
            <person name="Holland P.W.H."/>
            <person name="King N."/>
            <person name="Lang F.B.F."/>
            <person name="Roger A.J."/>
            <person name="Ruiz-Trillo I."/>
            <person name="Haas B."/>
            <person name="Nusbaum C."/>
            <person name="Birren B."/>
        </authorList>
    </citation>
    <scope>NUCLEOTIDE SEQUENCE [LARGE SCALE GENOMIC DNA]</scope>
    <source>
        <strain evidence="1 2">JP610</strain>
    </source>
</reference>
<dbReference type="Proteomes" id="UP000054560">
    <property type="component" value="Unassembled WGS sequence"/>
</dbReference>
<protein>
    <submittedName>
        <fullName evidence="1">Uncharacterized protein</fullName>
    </submittedName>
</protein>
<name>A0A0L0EYF6_9EUKA</name>
<evidence type="ECO:0000313" key="1">
    <source>
        <dbReference type="EMBL" id="KNC69424.1"/>
    </source>
</evidence>
<proteinExistence type="predicted"/>
<dbReference type="RefSeq" id="XP_014143326.1">
    <property type="nucleotide sequence ID" value="XM_014287851.1"/>
</dbReference>
<dbReference type="EMBL" id="KQ255130">
    <property type="protein sequence ID" value="KNC69424.1"/>
    <property type="molecule type" value="Genomic_DNA"/>
</dbReference>
<accession>A0A0L0EYF6</accession>
<feature type="non-terminal residue" evidence="1">
    <location>
        <position position="124"/>
    </location>
</feature>
<dbReference type="GeneID" id="25918568"/>
<dbReference type="AlphaFoldDB" id="A0A0L0EYF6"/>
<feature type="non-terminal residue" evidence="1">
    <location>
        <position position="1"/>
    </location>
</feature>
<keyword evidence="2" id="KW-1185">Reference proteome</keyword>